<protein>
    <submittedName>
        <fullName evidence="4">DUF4974 domain-containing protein</fullName>
    </submittedName>
</protein>
<evidence type="ECO:0000259" key="3">
    <source>
        <dbReference type="Pfam" id="PF16344"/>
    </source>
</evidence>
<dbReference type="Pfam" id="PF04773">
    <property type="entry name" value="FecR"/>
    <property type="match status" value="1"/>
</dbReference>
<accession>A0A4R0NB75</accession>
<dbReference type="Proteomes" id="UP000291117">
    <property type="component" value="Unassembled WGS sequence"/>
</dbReference>
<dbReference type="OrthoDB" id="1123467at2"/>
<dbReference type="PANTHER" id="PTHR30273:SF2">
    <property type="entry name" value="PROTEIN FECR"/>
    <property type="match status" value="1"/>
</dbReference>
<dbReference type="RefSeq" id="WP_131608800.1">
    <property type="nucleotide sequence ID" value="NZ_SJSM01000005.1"/>
</dbReference>
<dbReference type="Pfam" id="PF16344">
    <property type="entry name" value="FecR_C"/>
    <property type="match status" value="1"/>
</dbReference>
<proteinExistence type="predicted"/>
<sequence>MKDHIEASKKYLLYTYEQFLKDDFFISSILNPTPETEEFWDKFEHSCENLQEYLAAKNHCLRFAAQQIPLTDQEEEELWDGIVAQNTHTRKKHKLYYVSMAVAACIGVILISTLAIKSLMNIDRSTDITTFAAAHKADTNGSDQTQLILSKNKTILLNEQDAEVIYDSANIQTNEERLSKSQYAGYNQLIVPYGKRSSLTFSDGTKVWVNSGSRLIYPAEFAKDKREVYVDGEIYIEVFKDKKRPFFVKTKNMDVRVLGTKFNVMSYDSDDQQSVVLLSGSVQVETAKTPKTLLVPNQMFQAKGQLETVSQVNVEDYVSWTKGLYQFNSEELGSIFKRLSRFYGVKIICDSETAQLKCSGKLDLKDNLETILKDFSFLAPVSAVKENGDFRIERRKN</sequence>
<keyword evidence="5" id="KW-1185">Reference proteome</keyword>
<evidence type="ECO:0000259" key="2">
    <source>
        <dbReference type="Pfam" id="PF04773"/>
    </source>
</evidence>
<keyword evidence="1" id="KW-1133">Transmembrane helix</keyword>
<name>A0A4R0NB75_9SPHI</name>
<dbReference type="FunFam" id="2.60.120.1440:FF:000001">
    <property type="entry name" value="Putative anti-sigma factor"/>
    <property type="match status" value="1"/>
</dbReference>
<dbReference type="InterPro" id="IPR006860">
    <property type="entry name" value="FecR"/>
</dbReference>
<gene>
    <name evidence="4" type="ORF">EZ444_11005</name>
</gene>
<dbReference type="Gene3D" id="2.60.120.1440">
    <property type="match status" value="1"/>
</dbReference>
<dbReference type="InterPro" id="IPR012373">
    <property type="entry name" value="Ferrdict_sens_TM"/>
</dbReference>
<dbReference type="GO" id="GO:0016989">
    <property type="term" value="F:sigma factor antagonist activity"/>
    <property type="evidence" value="ECO:0007669"/>
    <property type="project" value="TreeGrafter"/>
</dbReference>
<evidence type="ECO:0000313" key="4">
    <source>
        <dbReference type="EMBL" id="TCC96503.1"/>
    </source>
</evidence>
<keyword evidence="1" id="KW-0472">Membrane</keyword>
<organism evidence="4 5">
    <name type="scientific">Pedobacter hiemivivus</name>
    <dbReference type="NCBI Taxonomy" id="2530454"/>
    <lineage>
        <taxon>Bacteria</taxon>
        <taxon>Pseudomonadati</taxon>
        <taxon>Bacteroidota</taxon>
        <taxon>Sphingobacteriia</taxon>
        <taxon>Sphingobacteriales</taxon>
        <taxon>Sphingobacteriaceae</taxon>
        <taxon>Pedobacter</taxon>
    </lineage>
</organism>
<feature type="domain" description="FecR protein" evidence="2">
    <location>
        <begin position="194"/>
        <end position="283"/>
    </location>
</feature>
<dbReference type="AlphaFoldDB" id="A0A4R0NB75"/>
<keyword evidence="1" id="KW-0812">Transmembrane</keyword>
<comment type="caution">
    <text evidence="4">The sequence shown here is derived from an EMBL/GenBank/DDBJ whole genome shotgun (WGS) entry which is preliminary data.</text>
</comment>
<feature type="domain" description="Protein FecR C-terminal" evidence="3">
    <location>
        <begin position="326"/>
        <end position="383"/>
    </location>
</feature>
<dbReference type="EMBL" id="SJSM01000005">
    <property type="protein sequence ID" value="TCC96503.1"/>
    <property type="molecule type" value="Genomic_DNA"/>
</dbReference>
<feature type="transmembrane region" description="Helical" evidence="1">
    <location>
        <begin position="95"/>
        <end position="116"/>
    </location>
</feature>
<dbReference type="Gene3D" id="3.55.50.30">
    <property type="match status" value="1"/>
</dbReference>
<dbReference type="InterPro" id="IPR032508">
    <property type="entry name" value="FecR_C"/>
</dbReference>
<dbReference type="PANTHER" id="PTHR30273">
    <property type="entry name" value="PERIPLASMIC SIGNAL SENSOR AND SIGMA FACTOR ACTIVATOR FECR-RELATED"/>
    <property type="match status" value="1"/>
</dbReference>
<evidence type="ECO:0000256" key="1">
    <source>
        <dbReference type="SAM" id="Phobius"/>
    </source>
</evidence>
<evidence type="ECO:0000313" key="5">
    <source>
        <dbReference type="Proteomes" id="UP000291117"/>
    </source>
</evidence>
<reference evidence="4 5" key="1">
    <citation type="submission" date="2019-02" db="EMBL/GenBank/DDBJ databases">
        <title>Pedobacter sp. RP-3-8 sp. nov., isolated from Arctic soil.</title>
        <authorList>
            <person name="Dahal R.H."/>
        </authorList>
    </citation>
    <scope>NUCLEOTIDE SEQUENCE [LARGE SCALE GENOMIC DNA]</scope>
    <source>
        <strain evidence="4 5">RP-3-8</strain>
    </source>
</reference>